<dbReference type="Proteomes" id="UP001497382">
    <property type="component" value="Unassembled WGS sequence"/>
</dbReference>
<protein>
    <submittedName>
        <fullName evidence="1">Uncharacterized protein</fullName>
    </submittedName>
</protein>
<sequence length="106" mass="12650">MDFYLTNLYPSTWGKFIKVVKTSVVCQEENCDGRFHNVSKFRTDLNNSHEMKGIEEFEKYSDFQEWMTEMRKLNPALSSLFKLKRKRRIMCTYIFAVIGVVFSNQK</sequence>
<dbReference type="AlphaFoldDB" id="A0AAV1ZPE3"/>
<keyword evidence="2" id="KW-1185">Reference proteome</keyword>
<evidence type="ECO:0000313" key="2">
    <source>
        <dbReference type="Proteomes" id="UP001497382"/>
    </source>
</evidence>
<comment type="caution">
    <text evidence="1">The sequence shown here is derived from an EMBL/GenBank/DDBJ whole genome shotgun (WGS) entry which is preliminary data.</text>
</comment>
<name>A0AAV1ZPE3_9ARAC</name>
<organism evidence="1 2">
    <name type="scientific">Larinioides sclopetarius</name>
    <dbReference type="NCBI Taxonomy" id="280406"/>
    <lineage>
        <taxon>Eukaryota</taxon>
        <taxon>Metazoa</taxon>
        <taxon>Ecdysozoa</taxon>
        <taxon>Arthropoda</taxon>
        <taxon>Chelicerata</taxon>
        <taxon>Arachnida</taxon>
        <taxon>Araneae</taxon>
        <taxon>Araneomorphae</taxon>
        <taxon>Entelegynae</taxon>
        <taxon>Araneoidea</taxon>
        <taxon>Araneidae</taxon>
        <taxon>Larinioides</taxon>
    </lineage>
</organism>
<dbReference type="EMBL" id="CAXIEN010000068">
    <property type="protein sequence ID" value="CAL1273525.1"/>
    <property type="molecule type" value="Genomic_DNA"/>
</dbReference>
<accession>A0AAV1ZPE3</accession>
<proteinExistence type="predicted"/>
<gene>
    <name evidence="1" type="ORF">LARSCL_LOCUS6940</name>
</gene>
<evidence type="ECO:0000313" key="1">
    <source>
        <dbReference type="EMBL" id="CAL1273525.1"/>
    </source>
</evidence>
<reference evidence="1 2" key="1">
    <citation type="submission" date="2024-04" db="EMBL/GenBank/DDBJ databases">
        <authorList>
            <person name="Rising A."/>
            <person name="Reimegard J."/>
            <person name="Sonavane S."/>
            <person name="Akerstrom W."/>
            <person name="Nylinder S."/>
            <person name="Hedman E."/>
            <person name="Kallberg Y."/>
        </authorList>
    </citation>
    <scope>NUCLEOTIDE SEQUENCE [LARGE SCALE GENOMIC DNA]</scope>
</reference>